<keyword evidence="2" id="KW-0677">Repeat</keyword>
<feature type="non-terminal residue" evidence="7">
    <location>
        <position position="196"/>
    </location>
</feature>
<keyword evidence="1 5" id="KW-0732">Signal</keyword>
<dbReference type="PANTHER" id="PTHR45656:SF4">
    <property type="entry name" value="PROTEIN CBR-CLEC-78"/>
    <property type="match status" value="1"/>
</dbReference>
<evidence type="ECO:0000256" key="1">
    <source>
        <dbReference type="ARBA" id="ARBA00022729"/>
    </source>
</evidence>
<evidence type="ECO:0000259" key="6">
    <source>
        <dbReference type="PROSITE" id="PS50923"/>
    </source>
</evidence>
<dbReference type="Pfam" id="PF00084">
    <property type="entry name" value="Sushi"/>
    <property type="match status" value="2"/>
</dbReference>
<dbReference type="EMBL" id="CAXIEN010000026">
    <property type="protein sequence ID" value="CAL1267120.1"/>
    <property type="molecule type" value="Genomic_DNA"/>
</dbReference>
<feature type="domain" description="Sushi" evidence="6">
    <location>
        <begin position="26"/>
        <end position="92"/>
    </location>
</feature>
<dbReference type="SMART" id="SM00032">
    <property type="entry name" value="CCP"/>
    <property type="match status" value="2"/>
</dbReference>
<dbReference type="SUPFAM" id="SSF57535">
    <property type="entry name" value="Complement control module/SCR domain"/>
    <property type="match status" value="2"/>
</dbReference>
<keyword evidence="3" id="KW-1015">Disulfide bond</keyword>
<comment type="caution">
    <text evidence="4">Lacks conserved residue(s) required for the propagation of feature annotation.</text>
</comment>
<dbReference type="Proteomes" id="UP001497382">
    <property type="component" value="Unassembled WGS sequence"/>
</dbReference>
<gene>
    <name evidence="7" type="ORF">LARSCL_LOCUS3474</name>
</gene>
<dbReference type="InterPro" id="IPR035976">
    <property type="entry name" value="Sushi/SCR/CCP_sf"/>
</dbReference>
<dbReference type="PROSITE" id="PS50923">
    <property type="entry name" value="SUSHI"/>
    <property type="match status" value="1"/>
</dbReference>
<comment type="caution">
    <text evidence="7">The sequence shown here is derived from an EMBL/GenBank/DDBJ whole genome shotgun (WGS) entry which is preliminary data.</text>
</comment>
<feature type="chain" id="PRO_5043875319" description="Sushi domain-containing protein" evidence="5">
    <location>
        <begin position="30"/>
        <end position="196"/>
    </location>
</feature>
<keyword evidence="4" id="KW-0768">Sushi</keyword>
<evidence type="ECO:0000256" key="3">
    <source>
        <dbReference type="ARBA" id="ARBA00023157"/>
    </source>
</evidence>
<dbReference type="PANTHER" id="PTHR45656">
    <property type="entry name" value="PROTEIN CBR-CLEC-78"/>
    <property type="match status" value="1"/>
</dbReference>
<proteinExistence type="predicted"/>
<protein>
    <recommendedName>
        <fullName evidence="6">Sushi domain-containing protein</fullName>
    </recommendedName>
</protein>
<keyword evidence="8" id="KW-1185">Reference proteome</keyword>
<dbReference type="CDD" id="cd00033">
    <property type="entry name" value="CCP"/>
    <property type="match status" value="2"/>
</dbReference>
<dbReference type="AlphaFoldDB" id="A0AAV1Z6B3"/>
<evidence type="ECO:0000313" key="7">
    <source>
        <dbReference type="EMBL" id="CAL1267120.1"/>
    </source>
</evidence>
<evidence type="ECO:0000256" key="4">
    <source>
        <dbReference type="PROSITE-ProRule" id="PRU00302"/>
    </source>
</evidence>
<dbReference type="InterPro" id="IPR000436">
    <property type="entry name" value="Sushi_SCR_CCP_dom"/>
</dbReference>
<evidence type="ECO:0000313" key="8">
    <source>
        <dbReference type="Proteomes" id="UP001497382"/>
    </source>
</evidence>
<dbReference type="Gene3D" id="2.10.70.10">
    <property type="entry name" value="Complement Module, domain 1"/>
    <property type="match status" value="2"/>
</dbReference>
<sequence>MTLLRSAIYFDICLLVFYIPSLIANKSCGKPPVVNNGEAILDAFSTEFPVGANIGYRCFDGFVLNTIGNSYAVCLSDNETTYWQPAVISCEPVCNHWPSLQNGRLKLGGRTPPFMPGDSIEYVCDAGFTPSRIAAKVTCTVQEGIANWTETENACKQTDHRTSRTCILIIFIPLETLAPCTNSASQGTDNLWRFWP</sequence>
<reference evidence="7 8" key="1">
    <citation type="submission" date="2024-04" db="EMBL/GenBank/DDBJ databases">
        <authorList>
            <person name="Rising A."/>
            <person name="Reimegard J."/>
            <person name="Sonavane S."/>
            <person name="Akerstrom W."/>
            <person name="Nylinder S."/>
            <person name="Hedman E."/>
            <person name="Kallberg Y."/>
        </authorList>
    </citation>
    <scope>NUCLEOTIDE SEQUENCE [LARGE SCALE GENOMIC DNA]</scope>
</reference>
<name>A0AAV1Z6B3_9ARAC</name>
<accession>A0AAV1Z6B3</accession>
<feature type="signal peptide" evidence="5">
    <location>
        <begin position="1"/>
        <end position="29"/>
    </location>
</feature>
<dbReference type="InterPro" id="IPR051277">
    <property type="entry name" value="SEZ6_CSMD_C4BPB_Regulators"/>
</dbReference>
<evidence type="ECO:0000256" key="5">
    <source>
        <dbReference type="SAM" id="SignalP"/>
    </source>
</evidence>
<organism evidence="7 8">
    <name type="scientific">Larinioides sclopetarius</name>
    <dbReference type="NCBI Taxonomy" id="280406"/>
    <lineage>
        <taxon>Eukaryota</taxon>
        <taxon>Metazoa</taxon>
        <taxon>Ecdysozoa</taxon>
        <taxon>Arthropoda</taxon>
        <taxon>Chelicerata</taxon>
        <taxon>Arachnida</taxon>
        <taxon>Araneae</taxon>
        <taxon>Araneomorphae</taxon>
        <taxon>Entelegynae</taxon>
        <taxon>Araneoidea</taxon>
        <taxon>Araneidae</taxon>
        <taxon>Larinioides</taxon>
    </lineage>
</organism>
<evidence type="ECO:0000256" key="2">
    <source>
        <dbReference type="ARBA" id="ARBA00022737"/>
    </source>
</evidence>